<organism evidence="5 6">
    <name type="scientific">Alistipes finegoldii</name>
    <dbReference type="NCBI Taxonomy" id="214856"/>
    <lineage>
        <taxon>Bacteria</taxon>
        <taxon>Pseudomonadati</taxon>
        <taxon>Bacteroidota</taxon>
        <taxon>Bacteroidia</taxon>
        <taxon>Bacteroidales</taxon>
        <taxon>Rikenellaceae</taxon>
        <taxon>Alistipes</taxon>
    </lineage>
</organism>
<dbReference type="Pfam" id="PF00589">
    <property type="entry name" value="Phage_integrase"/>
    <property type="match status" value="1"/>
</dbReference>
<evidence type="ECO:0000313" key="5">
    <source>
        <dbReference type="EMBL" id="KAA3157961.1"/>
    </source>
</evidence>
<protein>
    <submittedName>
        <fullName evidence="5">Site-specific integrase</fullName>
    </submittedName>
</protein>
<dbReference type="Gene3D" id="1.10.443.10">
    <property type="entry name" value="Intergrase catalytic core"/>
    <property type="match status" value="1"/>
</dbReference>
<dbReference type="PANTHER" id="PTHR30349">
    <property type="entry name" value="PHAGE INTEGRASE-RELATED"/>
    <property type="match status" value="1"/>
</dbReference>
<dbReference type="Proteomes" id="UP000324870">
    <property type="component" value="Unassembled WGS sequence"/>
</dbReference>
<dbReference type="InterPro" id="IPR013762">
    <property type="entry name" value="Integrase-like_cat_sf"/>
</dbReference>
<keyword evidence="2" id="KW-0238">DNA-binding</keyword>
<dbReference type="InterPro" id="IPR011010">
    <property type="entry name" value="DNA_brk_join_enz"/>
</dbReference>
<dbReference type="InterPro" id="IPR002104">
    <property type="entry name" value="Integrase_catalytic"/>
</dbReference>
<accession>A0ABQ6S0Q7</accession>
<evidence type="ECO:0000259" key="4">
    <source>
        <dbReference type="PROSITE" id="PS51898"/>
    </source>
</evidence>
<dbReference type="SUPFAM" id="SSF56349">
    <property type="entry name" value="DNA breaking-rejoining enzymes"/>
    <property type="match status" value="1"/>
</dbReference>
<gene>
    <name evidence="5" type="ORF">F2A26_13120</name>
</gene>
<dbReference type="InterPro" id="IPR010998">
    <property type="entry name" value="Integrase_recombinase_N"/>
</dbReference>
<dbReference type="PANTHER" id="PTHR30349:SF41">
    <property type="entry name" value="INTEGRASE_RECOMBINASE PROTEIN MJ0367-RELATED"/>
    <property type="match status" value="1"/>
</dbReference>
<dbReference type="CDD" id="cd01185">
    <property type="entry name" value="INTN1_C_like"/>
    <property type="match status" value="1"/>
</dbReference>
<sequence length="443" mass="51499">MATIYYSLSAKENSCGLHEVLIRFTHGRFNQRAKTGIYVLPEYWNEKTQSILIPRYRMMSPSRQDIVERANEAHAKLSALTSFVMQSFIDAGAGKMGLPASWLRDVITPYSVGMSQDKDIWAYFESYISKKNFSERRIMAFNVLIRVLKRYELYKRISDRNFTLSLLTFTPEMLDDFEDFYRREYEICEDYPHIYTLVPDSRMPQQRGHNTVVSKMILLRAFLNWAANNDLIPSNPFRKKEIKQAVYGTPIYITIAERNKLYNTNLSRHHKFAVQRDIFIFQCLIGCRVGDLLGLKRNNVVKGAVEYIPRKTKEGHPVTVRVPLNNIAQDIIKKYESSEHEMLLPFISEQKYNEAIKKCFLAAGLKRMVNVLNPITREPEQKPLYQVASSHMARRTFIGNLYKKVKDPNLVGSLSGHTEGSKAFARYRDIDEEMKTDLVKLLE</sequence>
<feature type="domain" description="Tyr recombinase" evidence="4">
    <location>
        <begin position="248"/>
        <end position="440"/>
    </location>
</feature>
<dbReference type="InterPro" id="IPR050090">
    <property type="entry name" value="Tyrosine_recombinase_XerCD"/>
</dbReference>
<keyword evidence="3" id="KW-0233">DNA recombination</keyword>
<dbReference type="Gene3D" id="1.10.150.130">
    <property type="match status" value="1"/>
</dbReference>
<evidence type="ECO:0000256" key="1">
    <source>
        <dbReference type="ARBA" id="ARBA00008857"/>
    </source>
</evidence>
<reference evidence="5 6" key="1">
    <citation type="journal article" date="2019" name="Nat. Med.">
        <title>A library of human gut bacterial isolates paired with longitudinal multiomics data enables mechanistic microbiome research.</title>
        <authorList>
            <person name="Poyet M."/>
            <person name="Groussin M."/>
            <person name="Gibbons S.M."/>
            <person name="Avila-Pacheco J."/>
            <person name="Jiang X."/>
            <person name="Kearney S.M."/>
            <person name="Perrotta A.R."/>
            <person name="Berdy B."/>
            <person name="Zhao S."/>
            <person name="Lieberman T.D."/>
            <person name="Swanson P.K."/>
            <person name="Smith M."/>
            <person name="Roesemann S."/>
            <person name="Alexander J.E."/>
            <person name="Rich S.A."/>
            <person name="Livny J."/>
            <person name="Vlamakis H."/>
            <person name="Clish C."/>
            <person name="Bullock K."/>
            <person name="Deik A."/>
            <person name="Scott J."/>
            <person name="Pierce K.A."/>
            <person name="Xavier R.J."/>
            <person name="Alm E.J."/>
        </authorList>
    </citation>
    <scope>NUCLEOTIDE SEQUENCE [LARGE SCALE GENOMIC DNA]</scope>
    <source>
        <strain evidence="5 6">BIOML-A1</strain>
    </source>
</reference>
<dbReference type="InterPro" id="IPR025269">
    <property type="entry name" value="SAM-like_dom"/>
</dbReference>
<proteinExistence type="inferred from homology"/>
<dbReference type="EMBL" id="VVND01000027">
    <property type="protein sequence ID" value="KAA3157961.1"/>
    <property type="molecule type" value="Genomic_DNA"/>
</dbReference>
<name>A0ABQ6S0Q7_9BACT</name>
<dbReference type="PROSITE" id="PS51898">
    <property type="entry name" value="TYR_RECOMBINASE"/>
    <property type="match status" value="1"/>
</dbReference>
<comment type="similarity">
    <text evidence="1">Belongs to the 'phage' integrase family.</text>
</comment>
<keyword evidence="6" id="KW-1185">Reference proteome</keyword>
<evidence type="ECO:0000256" key="3">
    <source>
        <dbReference type="ARBA" id="ARBA00023172"/>
    </source>
</evidence>
<comment type="caution">
    <text evidence="5">The sequence shown here is derived from an EMBL/GenBank/DDBJ whole genome shotgun (WGS) entry which is preliminary data.</text>
</comment>
<dbReference type="RefSeq" id="WP_130063869.1">
    <property type="nucleotide sequence ID" value="NZ_DBGEIO010000068.1"/>
</dbReference>
<dbReference type="Pfam" id="PF13102">
    <property type="entry name" value="Phage_int_SAM_5"/>
    <property type="match status" value="1"/>
</dbReference>
<evidence type="ECO:0000313" key="6">
    <source>
        <dbReference type="Proteomes" id="UP000324870"/>
    </source>
</evidence>
<evidence type="ECO:0000256" key="2">
    <source>
        <dbReference type="ARBA" id="ARBA00023125"/>
    </source>
</evidence>